<dbReference type="Gene3D" id="3.40.50.1240">
    <property type="entry name" value="Phosphoglycerate mutase-like"/>
    <property type="match status" value="1"/>
</dbReference>
<comment type="caution">
    <text evidence="1">The sequence shown here is derived from an EMBL/GenBank/DDBJ whole genome shotgun (WGS) entry which is preliminary data.</text>
</comment>
<sequence length="206" mass="23225">MKTSISTLRHARTAYNQEKRYAGSIDIPLSEQGRLEAEEVAPKLRGIAFDAVVTSQLRRAQETARLIAPAGVPILRTRLCNERTFGIMEGLTWDDVQTLDPPVLMISVGGDLHTVNPRNGEPFEQVWVRARKFRSYLFRRFEGRKVLVVSHGVFLQMFHGVLRGSTCIESLAVYPANLELRRFDFSGDALAKEAVVRLGEVKEVAW</sequence>
<evidence type="ECO:0000313" key="1">
    <source>
        <dbReference type="EMBL" id="GLH66276.1"/>
    </source>
</evidence>
<dbReference type="CDD" id="cd07067">
    <property type="entry name" value="HP_PGM_like"/>
    <property type="match status" value="1"/>
</dbReference>
<dbReference type="InterPro" id="IPR013078">
    <property type="entry name" value="His_Pase_superF_clade-1"/>
</dbReference>
<keyword evidence="2" id="KW-1185">Reference proteome</keyword>
<accession>A0ABQ5PVV8</accession>
<dbReference type="RefSeq" id="WP_285606353.1">
    <property type="nucleotide sequence ID" value="NZ_BSDC01000001.1"/>
</dbReference>
<proteinExistence type="predicted"/>
<protein>
    <submittedName>
        <fullName evidence="1">Phosphoglycerate mutase</fullName>
    </submittedName>
</protein>
<dbReference type="InterPro" id="IPR050275">
    <property type="entry name" value="PGM_Phosphatase"/>
</dbReference>
<dbReference type="InterPro" id="IPR029033">
    <property type="entry name" value="His_PPase_superfam"/>
</dbReference>
<reference evidence="1" key="1">
    <citation type="journal article" date="2023" name="Antonie Van Leeuwenhoek">
        <title>Mesoterricola silvestris gen. nov., sp. nov., Mesoterricola sediminis sp. nov., Geothrix oryzae sp. nov., Geothrix edaphica sp. nov., Geothrix rubra sp. nov., and Geothrix limicola sp. nov., six novel members of Acidobacteriota isolated from soils.</title>
        <authorList>
            <person name="Itoh H."/>
            <person name="Sugisawa Y."/>
            <person name="Mise K."/>
            <person name="Xu Z."/>
            <person name="Kuniyasu M."/>
            <person name="Ushijima N."/>
            <person name="Kawano K."/>
            <person name="Kobayashi E."/>
            <person name="Shiratori Y."/>
            <person name="Masuda Y."/>
            <person name="Senoo K."/>
        </authorList>
    </citation>
    <scope>NUCLEOTIDE SEQUENCE</scope>
    <source>
        <strain evidence="1">Red802</strain>
    </source>
</reference>
<dbReference type="SMART" id="SM00855">
    <property type="entry name" value="PGAM"/>
    <property type="match status" value="1"/>
</dbReference>
<dbReference type="Pfam" id="PF00300">
    <property type="entry name" value="His_Phos_1"/>
    <property type="match status" value="1"/>
</dbReference>
<dbReference type="PANTHER" id="PTHR48100">
    <property type="entry name" value="BROAD-SPECIFICITY PHOSPHATASE YOR283W-RELATED"/>
    <property type="match status" value="1"/>
</dbReference>
<dbReference type="SUPFAM" id="SSF53254">
    <property type="entry name" value="Phosphoglycerate mutase-like"/>
    <property type="match status" value="1"/>
</dbReference>
<dbReference type="PANTHER" id="PTHR48100:SF44">
    <property type="entry name" value="PHOSPHATASE C1620.13-RELATED"/>
    <property type="match status" value="1"/>
</dbReference>
<evidence type="ECO:0000313" key="2">
    <source>
        <dbReference type="Proteomes" id="UP001165044"/>
    </source>
</evidence>
<organism evidence="1 2">
    <name type="scientific">Geothrix edaphica</name>
    <dbReference type="NCBI Taxonomy" id="2927976"/>
    <lineage>
        <taxon>Bacteria</taxon>
        <taxon>Pseudomonadati</taxon>
        <taxon>Acidobacteriota</taxon>
        <taxon>Holophagae</taxon>
        <taxon>Holophagales</taxon>
        <taxon>Holophagaceae</taxon>
        <taxon>Geothrix</taxon>
    </lineage>
</organism>
<dbReference type="Proteomes" id="UP001165044">
    <property type="component" value="Unassembled WGS sequence"/>
</dbReference>
<name>A0ABQ5PVV8_9BACT</name>
<dbReference type="EMBL" id="BSDC01000001">
    <property type="protein sequence ID" value="GLH66276.1"/>
    <property type="molecule type" value="Genomic_DNA"/>
</dbReference>
<gene>
    <name evidence="1" type="ORF">GETHED_06400</name>
</gene>